<accession>A0ACC1M4F6</accession>
<comment type="caution">
    <text evidence="1">The sequence shown here is derived from an EMBL/GenBank/DDBJ whole genome shotgun (WGS) entry which is preliminary data.</text>
</comment>
<organism evidence="1 2">
    <name type="scientific">Coemansia aciculifera</name>
    <dbReference type="NCBI Taxonomy" id="417176"/>
    <lineage>
        <taxon>Eukaryota</taxon>
        <taxon>Fungi</taxon>
        <taxon>Fungi incertae sedis</taxon>
        <taxon>Zoopagomycota</taxon>
        <taxon>Kickxellomycotina</taxon>
        <taxon>Kickxellomycetes</taxon>
        <taxon>Kickxellales</taxon>
        <taxon>Kickxellaceae</taxon>
        <taxon>Coemansia</taxon>
    </lineage>
</organism>
<evidence type="ECO:0000313" key="1">
    <source>
        <dbReference type="EMBL" id="KAJ2896103.1"/>
    </source>
</evidence>
<evidence type="ECO:0000313" key="2">
    <source>
        <dbReference type="Proteomes" id="UP001139981"/>
    </source>
</evidence>
<dbReference type="EMBL" id="JANBVB010000226">
    <property type="protein sequence ID" value="KAJ2896103.1"/>
    <property type="molecule type" value="Genomic_DNA"/>
</dbReference>
<protein>
    <submittedName>
        <fullName evidence="1">Uncharacterized protein</fullName>
    </submittedName>
</protein>
<reference evidence="1" key="1">
    <citation type="submission" date="2022-07" db="EMBL/GenBank/DDBJ databases">
        <title>Phylogenomic reconstructions and comparative analyses of Kickxellomycotina fungi.</title>
        <authorList>
            <person name="Reynolds N.K."/>
            <person name="Stajich J.E."/>
            <person name="Barry K."/>
            <person name="Grigoriev I.V."/>
            <person name="Crous P."/>
            <person name="Smith M.E."/>
        </authorList>
    </citation>
    <scope>NUCLEOTIDE SEQUENCE</scope>
    <source>
        <strain evidence="1">CBS 190363</strain>
    </source>
</reference>
<keyword evidence="2" id="KW-1185">Reference proteome</keyword>
<sequence length="202" mass="20550">MAANSAAQQMHHHHHHSSSSVGNGSGLGISYLASSARLPGVPSSPQSLVALAGGSSTSLSSVTTGGPVSPTASYMDSKNARYAPYGTGTTGFQPSGMTASGPKQALGSKRGSIDHHYHQLHTSSAAAAAVAVAASSAQQHSSLTSVLTKNHHHDPLMVASSAADQDNGLTMAQNGSSSQQQQHQQSSMNSSYFEGLLAKSEQ</sequence>
<gene>
    <name evidence="1" type="ORF">IWW38_002115</name>
</gene>
<dbReference type="Proteomes" id="UP001139981">
    <property type="component" value="Unassembled WGS sequence"/>
</dbReference>
<proteinExistence type="predicted"/>
<name>A0ACC1M4F6_9FUNG</name>